<keyword evidence="2" id="KW-1185">Reference proteome</keyword>
<dbReference type="EMBL" id="JAVDRP010000037">
    <property type="protein sequence ID" value="MDR6413185.1"/>
    <property type="molecule type" value="Genomic_DNA"/>
</dbReference>
<proteinExistence type="predicted"/>
<evidence type="ECO:0000313" key="2">
    <source>
        <dbReference type="Proteomes" id="UP001264340"/>
    </source>
</evidence>
<evidence type="ECO:0000313" key="1">
    <source>
        <dbReference type="EMBL" id="MDR6413185.1"/>
    </source>
</evidence>
<name>A0ABU1M2F0_9BURK</name>
<organism evidence="1 2">
    <name type="scientific">Paraburkholderia terricola</name>
    <dbReference type="NCBI Taxonomy" id="169427"/>
    <lineage>
        <taxon>Bacteria</taxon>
        <taxon>Pseudomonadati</taxon>
        <taxon>Pseudomonadota</taxon>
        <taxon>Betaproteobacteria</taxon>
        <taxon>Burkholderiales</taxon>
        <taxon>Burkholderiaceae</taxon>
        <taxon>Paraburkholderia</taxon>
    </lineage>
</organism>
<accession>A0ABU1M2F0</accession>
<reference evidence="1 2" key="1">
    <citation type="submission" date="2023-07" db="EMBL/GenBank/DDBJ databases">
        <title>Sorghum-associated microbial communities from plants grown in Nebraska, USA.</title>
        <authorList>
            <person name="Schachtman D."/>
        </authorList>
    </citation>
    <scope>NUCLEOTIDE SEQUENCE [LARGE SCALE GENOMIC DNA]</scope>
    <source>
        <strain evidence="1 2">DS1316</strain>
    </source>
</reference>
<sequence length="271" mass="30977">MKFKAPVCLDILSPMSMHRPADFVSVVQTYCELLPDILPEKWGWWEPRDRAFDLKEFKRLITPIGECETVYWQRKRLPKAEGSFSVRWRSKSPGVQDTHANINFTVELGCVPPGALVNYIKTASMRARADFAMLDTLVEPYRNFAMESASAQSGEWFHVVTHVLRHWLPDIFWGTVFGPPYVKLFGKDQLLNAPVAVAEEIADDMVYIQLTDSLSDVAKDPVAMQARRAKVKEHLKVDAFFETGRGYDRLQRGPLGDEFTTPTFELEKDDC</sequence>
<gene>
    <name evidence="1" type="ORF">J2804_006623</name>
</gene>
<dbReference type="Proteomes" id="UP001264340">
    <property type="component" value="Unassembled WGS sequence"/>
</dbReference>
<protein>
    <submittedName>
        <fullName evidence="1">Uncharacterized protein</fullName>
    </submittedName>
</protein>
<comment type="caution">
    <text evidence="1">The sequence shown here is derived from an EMBL/GenBank/DDBJ whole genome shotgun (WGS) entry which is preliminary data.</text>
</comment>
<dbReference type="RefSeq" id="WP_310127652.1">
    <property type="nucleotide sequence ID" value="NZ_JAVDRP010000037.1"/>
</dbReference>